<keyword evidence="6 10" id="KW-0067">ATP-binding</keyword>
<dbReference type="NCBIfam" id="TIGR00468">
    <property type="entry name" value="pheS"/>
    <property type="match status" value="1"/>
</dbReference>
<protein>
    <recommendedName>
        <fullName evidence="10">Phenylalanine--tRNA ligase alpha subunit</fullName>
        <ecNumber evidence="10">6.1.1.20</ecNumber>
    </recommendedName>
    <alternativeName>
        <fullName evidence="10">Phenylalanyl-tRNA synthetase alpha subunit</fullName>
        <shortName evidence="10">PheRS</shortName>
    </alternativeName>
</protein>
<evidence type="ECO:0000256" key="8">
    <source>
        <dbReference type="ARBA" id="ARBA00022917"/>
    </source>
</evidence>
<dbReference type="SUPFAM" id="SSF46589">
    <property type="entry name" value="tRNA-binding arm"/>
    <property type="match status" value="1"/>
</dbReference>
<proteinExistence type="inferred from homology"/>
<dbReference type="InterPro" id="IPR010978">
    <property type="entry name" value="tRNA-bd_arm"/>
</dbReference>
<evidence type="ECO:0000256" key="4">
    <source>
        <dbReference type="ARBA" id="ARBA00022723"/>
    </source>
</evidence>
<evidence type="ECO:0000256" key="9">
    <source>
        <dbReference type="ARBA" id="ARBA00023146"/>
    </source>
</evidence>
<dbReference type="GO" id="GO:0005524">
    <property type="term" value="F:ATP binding"/>
    <property type="evidence" value="ECO:0007669"/>
    <property type="project" value="UniProtKB-UniRule"/>
</dbReference>
<comment type="subcellular location">
    <subcellularLocation>
        <location evidence="1 10">Cytoplasm</location>
    </subcellularLocation>
</comment>
<dbReference type="STRING" id="1276258.SAPIS_v1c07570"/>
<keyword evidence="8 10" id="KW-0648">Protein biosynthesis</keyword>
<accession>V5RIT9</accession>
<keyword evidence="7 10" id="KW-0460">Magnesium</keyword>
<evidence type="ECO:0000256" key="6">
    <source>
        <dbReference type="ARBA" id="ARBA00022840"/>
    </source>
</evidence>
<dbReference type="EC" id="6.1.1.20" evidence="10"/>
<dbReference type="RefSeq" id="WP_023789855.1">
    <property type="nucleotide sequence ID" value="NC_022998.1"/>
</dbReference>
<dbReference type="HAMAP" id="MF_00281">
    <property type="entry name" value="Phe_tRNA_synth_alpha1"/>
    <property type="match status" value="1"/>
</dbReference>
<dbReference type="InterPro" id="IPR022911">
    <property type="entry name" value="Phe_tRNA_ligase_alpha1_bac"/>
</dbReference>
<evidence type="ECO:0000256" key="10">
    <source>
        <dbReference type="HAMAP-Rule" id="MF_00281"/>
    </source>
</evidence>
<dbReference type="PANTHER" id="PTHR11538">
    <property type="entry name" value="PHENYLALANYL-TRNA SYNTHETASE"/>
    <property type="match status" value="1"/>
</dbReference>
<feature type="binding site" evidence="10">
    <location>
        <position position="260"/>
    </location>
    <ligand>
        <name>Mg(2+)</name>
        <dbReference type="ChEBI" id="CHEBI:18420"/>
        <note>shared with beta subunit</note>
    </ligand>
</feature>
<keyword evidence="14" id="KW-1185">Reference proteome</keyword>
<keyword evidence="4 10" id="KW-0479">Metal-binding</keyword>
<comment type="cofactor">
    <cofactor evidence="10">
        <name>Mg(2+)</name>
        <dbReference type="ChEBI" id="CHEBI:18420"/>
    </cofactor>
    <text evidence="10">Binds 2 magnesium ions per tetramer.</text>
</comment>
<dbReference type="InterPro" id="IPR002319">
    <property type="entry name" value="Phenylalanyl-tRNA_Synthase"/>
</dbReference>
<dbReference type="Pfam" id="PF01409">
    <property type="entry name" value="tRNA-synt_2d"/>
    <property type="match status" value="1"/>
</dbReference>
<evidence type="ECO:0000256" key="7">
    <source>
        <dbReference type="ARBA" id="ARBA00022842"/>
    </source>
</evidence>
<dbReference type="Gene3D" id="3.30.930.10">
    <property type="entry name" value="Bira Bifunctional Protein, Domain 2"/>
    <property type="match status" value="1"/>
</dbReference>
<dbReference type="EMBL" id="CP006682">
    <property type="protein sequence ID" value="AHB36602.1"/>
    <property type="molecule type" value="Genomic_DNA"/>
</dbReference>
<feature type="domain" description="Phenylalanine-tRNA ligase class II N-terminal" evidence="12">
    <location>
        <begin position="21"/>
        <end position="84"/>
    </location>
</feature>
<name>V5RIT9_SPIAP</name>
<dbReference type="InterPro" id="IPR004188">
    <property type="entry name" value="Phe-tRNA_ligase_II_N"/>
</dbReference>
<keyword evidence="3 10" id="KW-0436">Ligase</keyword>
<dbReference type="KEGG" id="sapi:SAPIS_v1c07570"/>
<keyword evidence="9 10" id="KW-0030">Aminoacyl-tRNA synthetase</keyword>
<dbReference type="InterPro" id="IPR004529">
    <property type="entry name" value="Phe-tRNA-synth_IIc_asu"/>
</dbReference>
<sequence>MIKKLEELLKDFKLKVNNIKTKEQLEEVKKEYTGKESPLNLVLNNLKQLSSSEKKEVGLFANKVKAEIYEKLNDLFEEFSNLELLNLLEKEKVDITLPGVSINRGSKHPLNIVIDELSDIFSEMGYEMINGTELELDEYCFQKLNLPIGHPARDMQDTFYIDEKVVLRTHATNMTARLLTKLSKNINNEKNIAAISYGNVYRRDDDDATHSHQFMQIDGFAVGQKISFANLKWILEYMCKRLFSNKTQIRMRPSFFPFTEPSIEVDISCVSCDGLGCKICKFTGWIEILGAGMIAPQVLILNGLDPNEVGGLAFGIGIERVAMLKFGIKNIRDFYENDIRFLNQFKFFGN</sequence>
<evidence type="ECO:0000256" key="5">
    <source>
        <dbReference type="ARBA" id="ARBA00022741"/>
    </source>
</evidence>
<dbReference type="GO" id="GO:0004826">
    <property type="term" value="F:phenylalanine-tRNA ligase activity"/>
    <property type="evidence" value="ECO:0007669"/>
    <property type="project" value="UniProtKB-UniRule"/>
</dbReference>
<dbReference type="GO" id="GO:0000049">
    <property type="term" value="F:tRNA binding"/>
    <property type="evidence" value="ECO:0007669"/>
    <property type="project" value="InterPro"/>
</dbReference>
<organism evidence="13 14">
    <name type="scientific">Spiroplasma apis B31</name>
    <dbReference type="NCBI Taxonomy" id="1276258"/>
    <lineage>
        <taxon>Bacteria</taxon>
        <taxon>Bacillati</taxon>
        <taxon>Mycoplasmatota</taxon>
        <taxon>Mollicutes</taxon>
        <taxon>Entomoplasmatales</taxon>
        <taxon>Spiroplasmataceae</taxon>
        <taxon>Spiroplasma</taxon>
    </lineage>
</organism>
<dbReference type="HOGENOM" id="CLU_025086_0_1_14"/>
<feature type="domain" description="Phenylalanyl-tRNA synthetase" evidence="11">
    <location>
        <begin position="92"/>
        <end position="345"/>
    </location>
</feature>
<dbReference type="GO" id="GO:0005737">
    <property type="term" value="C:cytoplasm"/>
    <property type="evidence" value="ECO:0007669"/>
    <property type="project" value="UniProtKB-SubCell"/>
</dbReference>
<dbReference type="eggNOG" id="COG0016">
    <property type="taxonomic scope" value="Bacteria"/>
</dbReference>
<comment type="catalytic activity">
    <reaction evidence="10">
        <text>tRNA(Phe) + L-phenylalanine + ATP = L-phenylalanyl-tRNA(Phe) + AMP + diphosphate + H(+)</text>
        <dbReference type="Rhea" id="RHEA:19413"/>
        <dbReference type="Rhea" id="RHEA-COMP:9668"/>
        <dbReference type="Rhea" id="RHEA-COMP:9699"/>
        <dbReference type="ChEBI" id="CHEBI:15378"/>
        <dbReference type="ChEBI" id="CHEBI:30616"/>
        <dbReference type="ChEBI" id="CHEBI:33019"/>
        <dbReference type="ChEBI" id="CHEBI:58095"/>
        <dbReference type="ChEBI" id="CHEBI:78442"/>
        <dbReference type="ChEBI" id="CHEBI:78531"/>
        <dbReference type="ChEBI" id="CHEBI:456215"/>
        <dbReference type="EC" id="6.1.1.20"/>
    </reaction>
</comment>
<dbReference type="Pfam" id="PF02912">
    <property type="entry name" value="Phe_tRNA-synt_N"/>
    <property type="match status" value="1"/>
</dbReference>
<keyword evidence="5 10" id="KW-0547">Nucleotide-binding</keyword>
<evidence type="ECO:0000313" key="14">
    <source>
        <dbReference type="Proteomes" id="UP000018550"/>
    </source>
</evidence>
<dbReference type="SUPFAM" id="SSF55681">
    <property type="entry name" value="Class II aaRS and biotin synthetases"/>
    <property type="match status" value="1"/>
</dbReference>
<dbReference type="PANTHER" id="PTHR11538:SF41">
    <property type="entry name" value="PHENYLALANINE--TRNA LIGASE, MITOCHONDRIAL"/>
    <property type="match status" value="1"/>
</dbReference>
<dbReference type="GO" id="GO:0006432">
    <property type="term" value="P:phenylalanyl-tRNA aminoacylation"/>
    <property type="evidence" value="ECO:0007669"/>
    <property type="project" value="UniProtKB-UniRule"/>
</dbReference>
<reference evidence="13 14" key="1">
    <citation type="journal article" date="2014" name="Genome Announc.">
        <title>Complete Genome Sequence of Spiroplasma apis B31T (ATCC 33834), a Bacterium Associated with May Disease of Honeybees (Apis mellifera).</title>
        <authorList>
            <person name="Ku C."/>
            <person name="Lo W.S."/>
            <person name="Chen L.L."/>
            <person name="Kuo C.H."/>
        </authorList>
    </citation>
    <scope>NUCLEOTIDE SEQUENCE [LARGE SCALE GENOMIC DNA]</scope>
    <source>
        <strain evidence="13">B31</strain>
    </source>
</reference>
<dbReference type="CDD" id="cd00496">
    <property type="entry name" value="PheRS_alpha_core"/>
    <property type="match status" value="1"/>
</dbReference>
<evidence type="ECO:0000313" key="13">
    <source>
        <dbReference type="EMBL" id="AHB36602.1"/>
    </source>
</evidence>
<keyword evidence="2 10" id="KW-0963">Cytoplasm</keyword>
<gene>
    <name evidence="10 13" type="primary">pheS</name>
    <name evidence="13" type="ORF">SAPIS_v1c07570</name>
</gene>
<dbReference type="PATRIC" id="fig|1276258.3.peg.769"/>
<comment type="similarity">
    <text evidence="10">Belongs to the class-II aminoacyl-tRNA synthetase family. Phe-tRNA synthetase alpha subunit type 1 subfamily.</text>
</comment>
<dbReference type="AlphaFoldDB" id="V5RIT9"/>
<evidence type="ECO:0000256" key="3">
    <source>
        <dbReference type="ARBA" id="ARBA00022598"/>
    </source>
</evidence>
<evidence type="ECO:0000259" key="11">
    <source>
        <dbReference type="Pfam" id="PF01409"/>
    </source>
</evidence>
<evidence type="ECO:0000256" key="2">
    <source>
        <dbReference type="ARBA" id="ARBA00022490"/>
    </source>
</evidence>
<dbReference type="OrthoDB" id="9800719at2"/>
<dbReference type="InterPro" id="IPR045864">
    <property type="entry name" value="aa-tRNA-synth_II/BPL/LPL"/>
</dbReference>
<evidence type="ECO:0000256" key="1">
    <source>
        <dbReference type="ARBA" id="ARBA00004496"/>
    </source>
</evidence>
<comment type="subunit">
    <text evidence="10">Tetramer of two alpha and two beta subunits.</text>
</comment>
<evidence type="ECO:0000259" key="12">
    <source>
        <dbReference type="Pfam" id="PF02912"/>
    </source>
</evidence>
<dbReference type="GO" id="GO:0000287">
    <property type="term" value="F:magnesium ion binding"/>
    <property type="evidence" value="ECO:0007669"/>
    <property type="project" value="UniProtKB-UniRule"/>
</dbReference>
<dbReference type="Proteomes" id="UP000018550">
    <property type="component" value="Chromosome"/>
</dbReference>